<gene>
    <name evidence="2" type="ORF">XELAEV_18046491mg</name>
</gene>
<accession>A0A974BTV0</accession>
<proteinExistence type="predicted"/>
<evidence type="ECO:0000313" key="2">
    <source>
        <dbReference type="EMBL" id="OCT60465.1"/>
    </source>
</evidence>
<dbReference type="AlphaFoldDB" id="A0A974BTV0"/>
<dbReference type="Proteomes" id="UP000694892">
    <property type="component" value="Chromosome 9_10S"/>
</dbReference>
<name>A0A974BTV0_XENLA</name>
<evidence type="ECO:0000256" key="1">
    <source>
        <dbReference type="SAM" id="MobiDB-lite"/>
    </source>
</evidence>
<protein>
    <submittedName>
        <fullName evidence="2">Uncharacterized protein</fullName>
    </submittedName>
</protein>
<organism evidence="2 3">
    <name type="scientific">Xenopus laevis</name>
    <name type="common">African clawed frog</name>
    <dbReference type="NCBI Taxonomy" id="8355"/>
    <lineage>
        <taxon>Eukaryota</taxon>
        <taxon>Metazoa</taxon>
        <taxon>Chordata</taxon>
        <taxon>Craniata</taxon>
        <taxon>Vertebrata</taxon>
        <taxon>Euteleostomi</taxon>
        <taxon>Amphibia</taxon>
        <taxon>Batrachia</taxon>
        <taxon>Anura</taxon>
        <taxon>Pipoidea</taxon>
        <taxon>Pipidae</taxon>
        <taxon>Xenopodinae</taxon>
        <taxon>Xenopus</taxon>
        <taxon>Xenopus</taxon>
    </lineage>
</organism>
<reference evidence="3" key="1">
    <citation type="journal article" date="2016" name="Nature">
        <title>Genome evolution in the allotetraploid frog Xenopus laevis.</title>
        <authorList>
            <person name="Session A.M."/>
            <person name="Uno Y."/>
            <person name="Kwon T."/>
            <person name="Chapman J.A."/>
            <person name="Toyoda A."/>
            <person name="Takahashi S."/>
            <person name="Fukui A."/>
            <person name="Hikosaka A."/>
            <person name="Suzuki A."/>
            <person name="Kondo M."/>
            <person name="van Heeringen S.J."/>
            <person name="Quigley I."/>
            <person name="Heinz S."/>
            <person name="Ogino H."/>
            <person name="Ochi H."/>
            <person name="Hellsten U."/>
            <person name="Lyons J.B."/>
            <person name="Simakov O."/>
            <person name="Putnam N."/>
            <person name="Stites J."/>
            <person name="Kuroki Y."/>
            <person name="Tanaka T."/>
            <person name="Michiue T."/>
            <person name="Watanabe M."/>
            <person name="Bogdanovic O."/>
            <person name="Lister R."/>
            <person name="Georgiou G."/>
            <person name="Paranjpe S.S."/>
            <person name="van Kruijsbergen I."/>
            <person name="Shu S."/>
            <person name="Carlson J."/>
            <person name="Kinoshita T."/>
            <person name="Ohta Y."/>
            <person name="Mawaribuchi S."/>
            <person name="Jenkins J."/>
            <person name="Grimwood J."/>
            <person name="Schmutz J."/>
            <person name="Mitros T."/>
            <person name="Mozaffari S.V."/>
            <person name="Suzuki Y."/>
            <person name="Haramoto Y."/>
            <person name="Yamamoto T.S."/>
            <person name="Takagi C."/>
            <person name="Heald R."/>
            <person name="Miller K."/>
            <person name="Haudenschild C."/>
            <person name="Kitzman J."/>
            <person name="Nakayama T."/>
            <person name="Izutsu Y."/>
            <person name="Robert J."/>
            <person name="Fortriede J."/>
            <person name="Burns K."/>
            <person name="Lotay V."/>
            <person name="Karimi K."/>
            <person name="Yasuoka Y."/>
            <person name="Dichmann D.S."/>
            <person name="Flajnik M.F."/>
            <person name="Houston D.W."/>
            <person name="Shendure J."/>
            <person name="DuPasquier L."/>
            <person name="Vize P.D."/>
            <person name="Zorn A.M."/>
            <person name="Ito M."/>
            <person name="Marcotte E.M."/>
            <person name="Wallingford J.B."/>
            <person name="Ito Y."/>
            <person name="Asashima M."/>
            <person name="Ueno N."/>
            <person name="Matsuda Y."/>
            <person name="Veenstra G.J."/>
            <person name="Fujiyama A."/>
            <person name="Harland R.M."/>
            <person name="Taira M."/>
            <person name="Rokhsar D.S."/>
        </authorList>
    </citation>
    <scope>NUCLEOTIDE SEQUENCE [LARGE SCALE GENOMIC DNA]</scope>
    <source>
        <strain evidence="3">J</strain>
    </source>
</reference>
<evidence type="ECO:0000313" key="3">
    <source>
        <dbReference type="Proteomes" id="UP000694892"/>
    </source>
</evidence>
<feature type="region of interest" description="Disordered" evidence="1">
    <location>
        <begin position="89"/>
        <end position="109"/>
    </location>
</feature>
<dbReference type="EMBL" id="CM004483">
    <property type="protein sequence ID" value="OCT60465.1"/>
    <property type="molecule type" value="Genomic_DNA"/>
</dbReference>
<sequence length="109" mass="12369">MVQKQYIVQEHTVLFTAPAHTPSSPYLTLLNTVGLWKIIRSRIIGSTTVSVLEKITLNIYNVLKLLGLKPSCTFFPFVTSARWRRSPRRGSSLHRQIQDGGAHDLHMVQ</sequence>